<feature type="compositionally biased region" description="Polar residues" evidence="13">
    <location>
        <begin position="745"/>
        <end position="757"/>
    </location>
</feature>
<protein>
    <submittedName>
        <fullName evidence="15">Structural maintenance of chromosomes protein 6</fullName>
    </submittedName>
</protein>
<keyword evidence="6" id="KW-0227">DNA damage</keyword>
<keyword evidence="16" id="KW-1185">Reference proteome</keyword>
<dbReference type="GO" id="GO:0030915">
    <property type="term" value="C:Smc5-Smc6 complex"/>
    <property type="evidence" value="ECO:0007669"/>
    <property type="project" value="TreeGrafter"/>
</dbReference>
<dbReference type="Proteomes" id="UP001174691">
    <property type="component" value="Unassembled WGS sequence"/>
</dbReference>
<organism evidence="15 16">
    <name type="scientific">Coniochaeta hoffmannii</name>
    <dbReference type="NCBI Taxonomy" id="91930"/>
    <lineage>
        <taxon>Eukaryota</taxon>
        <taxon>Fungi</taxon>
        <taxon>Dikarya</taxon>
        <taxon>Ascomycota</taxon>
        <taxon>Pezizomycotina</taxon>
        <taxon>Sordariomycetes</taxon>
        <taxon>Sordariomycetidae</taxon>
        <taxon>Coniochaetales</taxon>
        <taxon>Coniochaetaceae</taxon>
        <taxon>Coniochaeta</taxon>
    </lineage>
</organism>
<dbReference type="Gene3D" id="1.10.287.1490">
    <property type="match status" value="1"/>
</dbReference>
<dbReference type="GO" id="GO:0035861">
    <property type="term" value="C:site of double-strand break"/>
    <property type="evidence" value="ECO:0007669"/>
    <property type="project" value="TreeGrafter"/>
</dbReference>
<keyword evidence="4" id="KW-0158">Chromosome</keyword>
<dbReference type="GO" id="GO:0000724">
    <property type="term" value="P:double-strand break repair via homologous recombination"/>
    <property type="evidence" value="ECO:0007669"/>
    <property type="project" value="TreeGrafter"/>
</dbReference>
<evidence type="ECO:0000256" key="9">
    <source>
        <dbReference type="ARBA" id="ARBA00023172"/>
    </source>
</evidence>
<feature type="compositionally biased region" description="Acidic residues" evidence="13">
    <location>
        <begin position="71"/>
        <end position="86"/>
    </location>
</feature>
<keyword evidence="9" id="KW-0233">DNA recombination</keyword>
<dbReference type="AlphaFoldDB" id="A0AA38R986"/>
<comment type="subcellular location">
    <subcellularLocation>
        <location evidence="2">Chromosome</location>
    </subcellularLocation>
    <subcellularLocation>
        <location evidence="1">Nucleus</location>
    </subcellularLocation>
</comment>
<feature type="coiled-coil region" evidence="12">
    <location>
        <begin position="769"/>
        <end position="838"/>
    </location>
</feature>
<comment type="caution">
    <text evidence="15">The sequence shown here is derived from an EMBL/GenBank/DDBJ whole genome shotgun (WGS) entry which is preliminary data.</text>
</comment>
<evidence type="ECO:0000256" key="1">
    <source>
        <dbReference type="ARBA" id="ARBA00004123"/>
    </source>
</evidence>
<feature type="compositionally biased region" description="Basic and acidic residues" evidence="13">
    <location>
        <begin position="87"/>
        <end position="99"/>
    </location>
</feature>
<keyword evidence="11" id="KW-0539">Nucleus</keyword>
<evidence type="ECO:0000313" key="16">
    <source>
        <dbReference type="Proteomes" id="UP001174691"/>
    </source>
</evidence>
<name>A0AA38R986_9PEZI</name>
<dbReference type="InterPro" id="IPR003395">
    <property type="entry name" value="RecF/RecN/SMC_N"/>
</dbReference>
<dbReference type="SUPFAM" id="SSF52540">
    <property type="entry name" value="P-loop containing nucleoside triphosphate hydrolases"/>
    <property type="match status" value="1"/>
</dbReference>
<accession>A0AA38R986</accession>
<evidence type="ECO:0000256" key="2">
    <source>
        <dbReference type="ARBA" id="ARBA00004286"/>
    </source>
</evidence>
<dbReference type="InterPro" id="IPR027417">
    <property type="entry name" value="P-loop_NTPase"/>
</dbReference>
<dbReference type="GO" id="GO:0003684">
    <property type="term" value="F:damaged DNA binding"/>
    <property type="evidence" value="ECO:0007669"/>
    <property type="project" value="TreeGrafter"/>
</dbReference>
<evidence type="ECO:0000256" key="3">
    <source>
        <dbReference type="ARBA" id="ARBA00006793"/>
    </source>
</evidence>
<evidence type="ECO:0000256" key="4">
    <source>
        <dbReference type="ARBA" id="ARBA00022454"/>
    </source>
</evidence>
<dbReference type="Gene3D" id="3.40.50.300">
    <property type="entry name" value="P-loop containing nucleotide triphosphate hydrolases"/>
    <property type="match status" value="2"/>
</dbReference>
<evidence type="ECO:0000256" key="11">
    <source>
        <dbReference type="ARBA" id="ARBA00023242"/>
    </source>
</evidence>
<keyword evidence="7" id="KW-0067">ATP-binding</keyword>
<dbReference type="PANTHER" id="PTHR19306:SF6">
    <property type="entry name" value="STRUCTURAL MAINTENANCE OF CHROMOSOMES PROTEIN 6"/>
    <property type="match status" value="1"/>
</dbReference>
<feature type="region of interest" description="Disordered" evidence="13">
    <location>
        <begin position="1079"/>
        <end position="1098"/>
    </location>
</feature>
<evidence type="ECO:0000256" key="13">
    <source>
        <dbReference type="SAM" id="MobiDB-lite"/>
    </source>
</evidence>
<gene>
    <name evidence="15" type="ORF">NKR19_g7791</name>
</gene>
<evidence type="ECO:0000256" key="7">
    <source>
        <dbReference type="ARBA" id="ARBA00022840"/>
    </source>
</evidence>
<evidence type="ECO:0000259" key="14">
    <source>
        <dbReference type="Pfam" id="PF02463"/>
    </source>
</evidence>
<dbReference type="GO" id="GO:0005634">
    <property type="term" value="C:nucleus"/>
    <property type="evidence" value="ECO:0007669"/>
    <property type="project" value="UniProtKB-SubCell"/>
</dbReference>
<feature type="compositionally biased region" description="Basic and acidic residues" evidence="13">
    <location>
        <begin position="38"/>
        <end position="52"/>
    </location>
</feature>
<keyword evidence="8 12" id="KW-0175">Coiled coil</keyword>
<feature type="domain" description="RecF/RecN/SMC N-terminal" evidence="14">
    <location>
        <begin position="144"/>
        <end position="1157"/>
    </location>
</feature>
<evidence type="ECO:0000256" key="6">
    <source>
        <dbReference type="ARBA" id="ARBA00022763"/>
    </source>
</evidence>
<evidence type="ECO:0000313" key="15">
    <source>
        <dbReference type="EMBL" id="KAJ9138552.1"/>
    </source>
</evidence>
<feature type="region of interest" description="Disordered" evidence="13">
    <location>
        <begin position="737"/>
        <end position="761"/>
    </location>
</feature>
<dbReference type="PANTHER" id="PTHR19306">
    <property type="entry name" value="STRUCTURAL MAINTENANCE OF CHROMOSOMES 5,6 SMC5, SMC6"/>
    <property type="match status" value="1"/>
</dbReference>
<keyword evidence="10" id="KW-0234">DNA repair</keyword>
<proteinExistence type="inferred from homology"/>
<dbReference type="GO" id="GO:0005524">
    <property type="term" value="F:ATP binding"/>
    <property type="evidence" value="ECO:0007669"/>
    <property type="project" value="UniProtKB-KW"/>
</dbReference>
<evidence type="ECO:0000256" key="8">
    <source>
        <dbReference type="ARBA" id="ARBA00023054"/>
    </source>
</evidence>
<reference evidence="15" key="1">
    <citation type="submission" date="2022-07" db="EMBL/GenBank/DDBJ databases">
        <title>Fungi with potential for degradation of polypropylene.</title>
        <authorList>
            <person name="Gostincar C."/>
        </authorList>
    </citation>
    <scope>NUCLEOTIDE SEQUENCE</scope>
    <source>
        <strain evidence="15">EXF-13287</strain>
    </source>
</reference>
<comment type="similarity">
    <text evidence="3">Belongs to the SMC family. SMC6 subfamily.</text>
</comment>
<dbReference type="Pfam" id="PF02463">
    <property type="entry name" value="SMC_N"/>
    <property type="match status" value="1"/>
</dbReference>
<feature type="coiled-coil region" evidence="12">
    <location>
        <begin position="874"/>
        <end position="1029"/>
    </location>
</feature>
<evidence type="ECO:0000256" key="5">
    <source>
        <dbReference type="ARBA" id="ARBA00022741"/>
    </source>
</evidence>
<dbReference type="GO" id="GO:0003697">
    <property type="term" value="F:single-stranded DNA binding"/>
    <property type="evidence" value="ECO:0007669"/>
    <property type="project" value="TreeGrafter"/>
</dbReference>
<feature type="coiled-coil region" evidence="12">
    <location>
        <begin position="392"/>
        <end position="560"/>
    </location>
</feature>
<evidence type="ECO:0000256" key="10">
    <source>
        <dbReference type="ARBA" id="ARBA00023204"/>
    </source>
</evidence>
<evidence type="ECO:0000256" key="12">
    <source>
        <dbReference type="SAM" id="Coils"/>
    </source>
</evidence>
<sequence length="1187" mass="134892">MPGRTDDDLAGSSSRKRARGPDDEEDGDSDQVVSVQRARSDLRHDNAKRVRLSDAASPRKGKGKAHRETTPLDDDDDDDDDEMEDSVADHSPPKTQYEEMRDNGFRHLEHAEADDYMATQNIMRMATRAEERLGDNLVAHNGILESITCVNFMCHERLHVELGPLLNFIVGENGSGKSAILTAITLCLGGKATATNRGGSLKNFIKEGCDRASLSVRLKNQGEDSYRSDLYGDSIIVERTFSKTGTSGFKVKSAEGQIISTKKSEVDEVVEFYALQVDNPLNILSQDNARQFLNASSAAEKYRYFIEGVQLEQLDRDYRLITEFVENSVAKAPLQKERVDIALKDYEDAKRMHELAQDSHRLKRRRRLLGHQVCWSQVTDEERKGVELDQRLAETDEEIQGYQKAVEEYAEKLEQFDKTIAEKQTALEAAQEEAAQHEAGVEAVRASYDEALKQLQQIHNDERNAHGEAKQASTEAKRLEREIEKEKARLEAAQGDELVRKREKFEEVKTRRDQLSGEVVSLRESIREMNEKCQGCQERLRAAKNAVEEKKRDIQVTKMRISEIAKGQRGKYDAYDPRIPNLIKAIEHDNGWNEKPIGPIGTHIQILKPSWSSILEKVLGGFLNDFIVTSLADEKRLRAHMHKLGITRNTGIVLANSRHIDTTGNEPDAQFETVLRILKFDNDIVRNQLIINSSIEQLLLIPDRAKAEEVMFSGRLPPNVKSCLSFHDTKRNTGLMLQNKGGGNSLSTSTVETNPSQRPRMRAEQDSAMSAQKEILETHEKELRFLAQQMQKLEQENRLNIAQVLERSKEVKKLESEVRSLQDEMDGISRQLDAFEGADARLETLTAQWEEQRAKAEHFASQYGEIKVKKGNQNKDVEAKNQALAAEKAKKKALDKNVRNAEAEVANFVHVRSLCLTEKNHVHAQLDMAKDSKRRTQEKREAQEARIKHFIEQASNQAPDRVHIPEHETHATLQAQYDSLSKQIRELERQNGITDKEAFALVTKAKATYKKAEQDYKVTMITIERLKRTLSQRLTKWQLLQRFISAHARSSFAYLLSERRFKGSLMINHREKLLSLRVEPEKTEKSGQGRNTKTLSGGEKSFSSICLLLSIWESMGAPLRCLDEFDVFMDNVNRAVSTKMLMTAARRSVGRQYIFITPNAIDGRNSLDKDVKIIRLGDPRQRRLADP</sequence>
<feature type="region of interest" description="Disordered" evidence="13">
    <location>
        <begin position="1"/>
        <end position="99"/>
    </location>
</feature>
<dbReference type="EMBL" id="JANBVN010000143">
    <property type="protein sequence ID" value="KAJ9138552.1"/>
    <property type="molecule type" value="Genomic_DNA"/>
</dbReference>
<keyword evidence="5" id="KW-0547">Nucleotide-binding</keyword>